<dbReference type="PROSITE" id="PS50075">
    <property type="entry name" value="CARRIER"/>
    <property type="match status" value="1"/>
</dbReference>
<comment type="caution">
    <text evidence="2">The sequence shown here is derived from an EMBL/GenBank/DDBJ whole genome shotgun (WGS) entry which is preliminary data.</text>
</comment>
<protein>
    <submittedName>
        <fullName evidence="2">Phosphopantetheine binding protein</fullName>
    </submittedName>
</protein>
<dbReference type="InterPro" id="IPR036736">
    <property type="entry name" value="ACP-like_sf"/>
</dbReference>
<evidence type="ECO:0000259" key="1">
    <source>
        <dbReference type="PROSITE" id="PS50075"/>
    </source>
</evidence>
<organism evidence="2 3">
    <name type="scientific">Rhodovulum imhoffii</name>
    <dbReference type="NCBI Taxonomy" id="365340"/>
    <lineage>
        <taxon>Bacteria</taxon>
        <taxon>Pseudomonadati</taxon>
        <taxon>Pseudomonadota</taxon>
        <taxon>Alphaproteobacteria</taxon>
        <taxon>Rhodobacterales</taxon>
        <taxon>Paracoccaceae</taxon>
        <taxon>Rhodovulum</taxon>
    </lineage>
</organism>
<reference evidence="2 3" key="1">
    <citation type="submission" date="2018-04" db="EMBL/GenBank/DDBJ databases">
        <title>Genomic Encyclopedia of Archaeal and Bacterial Type Strains, Phase II (KMG-II): from individual species to whole genera.</title>
        <authorList>
            <person name="Goeker M."/>
        </authorList>
    </citation>
    <scope>NUCLEOTIDE SEQUENCE [LARGE SCALE GENOMIC DNA]</scope>
    <source>
        <strain evidence="2 3">DSM 18064</strain>
    </source>
</reference>
<name>A0A2T5BTY6_9RHOB</name>
<keyword evidence="3" id="KW-1185">Reference proteome</keyword>
<proteinExistence type="predicted"/>
<gene>
    <name evidence="2" type="ORF">C8N32_10450</name>
</gene>
<dbReference type="Proteomes" id="UP000243859">
    <property type="component" value="Unassembled WGS sequence"/>
</dbReference>
<accession>A0A2T5BTY6</accession>
<dbReference type="Gene3D" id="1.10.1200.10">
    <property type="entry name" value="ACP-like"/>
    <property type="match status" value="1"/>
</dbReference>
<dbReference type="RefSeq" id="WP_107891306.1">
    <property type="nucleotide sequence ID" value="NZ_NHSI01000016.1"/>
</dbReference>
<sequence length="88" mass="9830">MSDASNIEQSIRALFAEVYGTQNAGAPAPELKDETVLLETGLDSLGFAILVTRLEEELDYDPFSLSTEAYYPRTFREFVDFYVANQPA</sequence>
<evidence type="ECO:0000313" key="3">
    <source>
        <dbReference type="Proteomes" id="UP000243859"/>
    </source>
</evidence>
<dbReference type="SUPFAM" id="SSF47336">
    <property type="entry name" value="ACP-like"/>
    <property type="match status" value="1"/>
</dbReference>
<dbReference type="Pfam" id="PF00550">
    <property type="entry name" value="PP-binding"/>
    <property type="match status" value="1"/>
</dbReference>
<evidence type="ECO:0000313" key="2">
    <source>
        <dbReference type="EMBL" id="PTN02939.1"/>
    </source>
</evidence>
<feature type="domain" description="Carrier" evidence="1">
    <location>
        <begin position="2"/>
        <end position="86"/>
    </location>
</feature>
<dbReference type="OrthoDB" id="123083at2"/>
<dbReference type="AlphaFoldDB" id="A0A2T5BTY6"/>
<dbReference type="EMBL" id="QAAA01000004">
    <property type="protein sequence ID" value="PTN02939.1"/>
    <property type="molecule type" value="Genomic_DNA"/>
</dbReference>
<dbReference type="InterPro" id="IPR009081">
    <property type="entry name" value="PP-bd_ACP"/>
</dbReference>